<gene>
    <name evidence="6" type="ORF">GIY09_07080</name>
    <name evidence="5" type="ORF">GIY11_08835</name>
</gene>
<evidence type="ECO:0000259" key="4">
    <source>
        <dbReference type="PROSITE" id="PS50949"/>
    </source>
</evidence>
<evidence type="ECO:0000256" key="1">
    <source>
        <dbReference type="ARBA" id="ARBA00023015"/>
    </source>
</evidence>
<keyword evidence="7" id="KW-1185">Reference proteome</keyword>
<sequence length="134" mass="15136">MIFAIETDTTIPIYTQLTQQIKQAILNGQANIGETLPSVRSLASDLGVNMHTVNKAYNILVDEGILRKSQQGYSIQFNETLREAPNFRTEVQEQFKSVLIDGLIHGITFAQFQEWSQEIAEELNLSENESFNSN</sequence>
<dbReference type="Pfam" id="PF00392">
    <property type="entry name" value="GntR"/>
    <property type="match status" value="1"/>
</dbReference>
<accession>A0A6I2GYX7</accession>
<dbReference type="Gene3D" id="1.10.10.10">
    <property type="entry name" value="Winged helix-like DNA-binding domain superfamily/Winged helix DNA-binding domain"/>
    <property type="match status" value="1"/>
</dbReference>
<dbReference type="AlphaFoldDB" id="A0A6I2GYX7"/>
<evidence type="ECO:0000256" key="2">
    <source>
        <dbReference type="ARBA" id="ARBA00023125"/>
    </source>
</evidence>
<evidence type="ECO:0000313" key="8">
    <source>
        <dbReference type="Proteomes" id="UP000469870"/>
    </source>
</evidence>
<evidence type="ECO:0000313" key="6">
    <source>
        <dbReference type="EMBL" id="MRI85643.1"/>
    </source>
</evidence>
<evidence type="ECO:0000313" key="7">
    <source>
        <dbReference type="Proteomes" id="UP000430975"/>
    </source>
</evidence>
<name>A0A6I2GYX7_9LACT</name>
<protein>
    <submittedName>
        <fullName evidence="6">GntR family transcriptional regulator</fullName>
    </submittedName>
</protein>
<organism evidence="6 7">
    <name type="scientific">Fundicoccus ignavus</name>
    <dbReference type="NCBI Taxonomy" id="2664442"/>
    <lineage>
        <taxon>Bacteria</taxon>
        <taxon>Bacillati</taxon>
        <taxon>Bacillota</taxon>
        <taxon>Bacilli</taxon>
        <taxon>Lactobacillales</taxon>
        <taxon>Aerococcaceae</taxon>
        <taxon>Fundicoccus</taxon>
    </lineage>
</organism>
<dbReference type="InterPro" id="IPR000524">
    <property type="entry name" value="Tscrpt_reg_HTH_GntR"/>
</dbReference>
<feature type="domain" description="HTH gntR-type" evidence="4">
    <location>
        <begin position="11"/>
        <end position="78"/>
    </location>
</feature>
<proteinExistence type="predicted"/>
<dbReference type="EMBL" id="WJQR01000008">
    <property type="protein sequence ID" value="MRI82109.1"/>
    <property type="molecule type" value="Genomic_DNA"/>
</dbReference>
<evidence type="ECO:0000313" key="5">
    <source>
        <dbReference type="EMBL" id="MRI82109.1"/>
    </source>
</evidence>
<dbReference type="GO" id="GO:0003700">
    <property type="term" value="F:DNA-binding transcription factor activity"/>
    <property type="evidence" value="ECO:0007669"/>
    <property type="project" value="InterPro"/>
</dbReference>
<reference evidence="7 8" key="1">
    <citation type="submission" date="2019-11" db="EMBL/GenBank/DDBJ databases">
        <title>Characterisation of Fundicoccus ignavus gen. nov. sp. nov., a novel genus of the family Aerococcaceae isolated from bulk tank milk.</title>
        <authorList>
            <person name="Siebert A."/>
            <person name="Huptas C."/>
            <person name="Wenning M."/>
            <person name="Scherer S."/>
            <person name="Doll E.V."/>
        </authorList>
    </citation>
    <scope>NUCLEOTIDE SEQUENCE [LARGE SCALE GENOMIC DNA]</scope>
    <source>
        <strain evidence="5 8">DSM 109653</strain>
        <strain evidence="6 7">WS4759</strain>
    </source>
</reference>
<comment type="caution">
    <text evidence="6">The sequence shown here is derived from an EMBL/GenBank/DDBJ whole genome shotgun (WGS) entry which is preliminary data.</text>
</comment>
<dbReference type="Proteomes" id="UP000430975">
    <property type="component" value="Unassembled WGS sequence"/>
</dbReference>
<dbReference type="CDD" id="cd07377">
    <property type="entry name" value="WHTH_GntR"/>
    <property type="match status" value="1"/>
</dbReference>
<dbReference type="SMART" id="SM00345">
    <property type="entry name" value="HTH_GNTR"/>
    <property type="match status" value="1"/>
</dbReference>
<dbReference type="PANTHER" id="PTHR38445:SF12">
    <property type="entry name" value="GNTR-FAMILY TRANSCRIPTIONAL REGULATOR"/>
    <property type="match status" value="1"/>
</dbReference>
<dbReference type="EMBL" id="WJQS01000005">
    <property type="protein sequence ID" value="MRI85643.1"/>
    <property type="molecule type" value="Genomic_DNA"/>
</dbReference>
<dbReference type="InterPro" id="IPR036388">
    <property type="entry name" value="WH-like_DNA-bd_sf"/>
</dbReference>
<keyword evidence="1" id="KW-0805">Transcription regulation</keyword>
<evidence type="ECO:0000256" key="3">
    <source>
        <dbReference type="ARBA" id="ARBA00023163"/>
    </source>
</evidence>
<dbReference type="RefSeq" id="WP_153862271.1">
    <property type="nucleotide sequence ID" value="NZ_WJQR01000008.1"/>
</dbReference>
<dbReference type="GO" id="GO:0003677">
    <property type="term" value="F:DNA binding"/>
    <property type="evidence" value="ECO:0007669"/>
    <property type="project" value="UniProtKB-KW"/>
</dbReference>
<dbReference type="Proteomes" id="UP000469870">
    <property type="component" value="Unassembled WGS sequence"/>
</dbReference>
<dbReference type="PANTHER" id="PTHR38445">
    <property type="entry name" value="HTH-TYPE TRANSCRIPTIONAL REPRESSOR YTRA"/>
    <property type="match status" value="1"/>
</dbReference>
<dbReference type="PROSITE" id="PS50949">
    <property type="entry name" value="HTH_GNTR"/>
    <property type="match status" value="1"/>
</dbReference>
<dbReference type="SUPFAM" id="SSF46785">
    <property type="entry name" value="Winged helix' DNA-binding domain"/>
    <property type="match status" value="1"/>
</dbReference>
<keyword evidence="3" id="KW-0804">Transcription</keyword>
<dbReference type="InterPro" id="IPR036390">
    <property type="entry name" value="WH_DNA-bd_sf"/>
</dbReference>
<keyword evidence="2" id="KW-0238">DNA-binding</keyword>